<reference evidence="1 2" key="1">
    <citation type="submission" date="2014-04" db="EMBL/GenBank/DDBJ databases">
        <title>Whole genome sequence of 'Brachyspira hampsonii' D13-03603F2.</title>
        <authorList>
            <person name="Patterson A.H."/>
            <person name="Chaban B."/>
            <person name="Fernando C."/>
            <person name="Harding J.C."/>
            <person name="Hill J.E."/>
        </authorList>
    </citation>
    <scope>NUCLEOTIDE SEQUENCE [LARGE SCALE GENOMIC DNA]</scope>
    <source>
        <strain evidence="1 2">D13-03603F2</strain>
    </source>
</reference>
<dbReference type="RefSeq" id="WP_104618544.1">
    <property type="nucleotide sequence ID" value="NZ_JAWLPZ010000005.1"/>
</dbReference>
<dbReference type="EMBL" id="JJMJ01000121">
    <property type="protein sequence ID" value="PPS21940.1"/>
    <property type="molecule type" value="Genomic_DNA"/>
</dbReference>
<evidence type="ECO:0000313" key="1">
    <source>
        <dbReference type="EMBL" id="PPS21940.1"/>
    </source>
</evidence>
<organism evidence="1 2">
    <name type="scientific">Brachyspira murdochii</name>
    <dbReference type="NCBI Taxonomy" id="84378"/>
    <lineage>
        <taxon>Bacteria</taxon>
        <taxon>Pseudomonadati</taxon>
        <taxon>Spirochaetota</taxon>
        <taxon>Spirochaetia</taxon>
        <taxon>Brachyspirales</taxon>
        <taxon>Brachyspiraceae</taxon>
        <taxon>Brachyspira</taxon>
    </lineage>
</organism>
<dbReference type="Proteomes" id="UP000238924">
    <property type="component" value="Unassembled WGS sequence"/>
</dbReference>
<accession>A0ABX5B3S3</accession>
<evidence type="ECO:0000313" key="2">
    <source>
        <dbReference type="Proteomes" id="UP000238924"/>
    </source>
</evidence>
<name>A0ABX5B3S3_9SPIR</name>
<proteinExistence type="predicted"/>
<keyword evidence="2" id="KW-1185">Reference proteome</keyword>
<comment type="caution">
    <text evidence="1">The sequence shown here is derived from an EMBL/GenBank/DDBJ whole genome shotgun (WGS) entry which is preliminary data.</text>
</comment>
<sequence>MKVNNKWIKENINITRPELYNDYNKLYTYGYASVTWGDNYKYLDMNITKRYKKTGIKAAIKELRKYCKDKTEEEINNIDFDTVKEIILKEEYFYKN</sequence>
<protein>
    <submittedName>
        <fullName evidence="1">Uncharacterized protein</fullName>
    </submittedName>
</protein>
<gene>
    <name evidence="1" type="ORF">DJ52_07825</name>
</gene>